<dbReference type="GO" id="GO:0003677">
    <property type="term" value="F:DNA binding"/>
    <property type="evidence" value="ECO:0007669"/>
    <property type="project" value="InterPro"/>
</dbReference>
<evidence type="ECO:0000256" key="1">
    <source>
        <dbReference type="SAM" id="MobiDB-lite"/>
    </source>
</evidence>
<feature type="compositionally biased region" description="Low complexity" evidence="1">
    <location>
        <begin position="144"/>
        <end position="155"/>
    </location>
</feature>
<dbReference type="InterPro" id="IPR016032">
    <property type="entry name" value="Sig_transdc_resp-reg_C-effctor"/>
</dbReference>
<gene>
    <name evidence="2" type="ORF">FSC37_20955</name>
</gene>
<name>A0A5C6U585_9BURK</name>
<dbReference type="EMBL" id="VOPW01000001">
    <property type="protein sequence ID" value="TXC67271.1"/>
    <property type="molecule type" value="Genomic_DNA"/>
</dbReference>
<sequence length="270" mass="28667">MIRQRRLRAPNPEVADWPWPLRIRALGSFDVLADDRALDFGARPQKKPLDLLRLLVARGPVPLDTATVLDALWPEAEGDRAKASLDMAVLRLRKLLGHDDALRLDQGRLGLNRSPGVGRQLGLGGRAAAAVRRPVVRRCAAGAGMGRPARGIAPAVPAPLPCRGRATRERRAPARSAVRVRSRAGAGPAGRGAAPRRHPLPALPGRDSRRAARLRTLPRAAACRAGGGAGRSHPGLAGRPGRCGRRPAASLNPAFEGDRERTTVAAVSEP</sequence>
<evidence type="ECO:0000313" key="3">
    <source>
        <dbReference type="Proteomes" id="UP000321832"/>
    </source>
</evidence>
<dbReference type="InterPro" id="IPR051677">
    <property type="entry name" value="AfsR-DnrI-RedD_regulator"/>
</dbReference>
<accession>A0A5C6U585</accession>
<dbReference type="AlphaFoldDB" id="A0A5C6U585"/>
<feature type="region of interest" description="Disordered" evidence="1">
    <location>
        <begin position="144"/>
        <end position="209"/>
    </location>
</feature>
<protein>
    <submittedName>
        <fullName evidence="2">Uncharacterized protein</fullName>
    </submittedName>
</protein>
<dbReference type="GO" id="GO:0006355">
    <property type="term" value="P:regulation of DNA-templated transcription"/>
    <property type="evidence" value="ECO:0007669"/>
    <property type="project" value="InterPro"/>
</dbReference>
<feature type="compositionally biased region" description="Low complexity" evidence="1">
    <location>
        <begin position="174"/>
        <end position="186"/>
    </location>
</feature>
<dbReference type="InterPro" id="IPR036388">
    <property type="entry name" value="WH-like_DNA-bd_sf"/>
</dbReference>
<dbReference type="Gene3D" id="1.10.10.10">
    <property type="entry name" value="Winged helix-like DNA-binding domain superfamily/Winged helix DNA-binding domain"/>
    <property type="match status" value="1"/>
</dbReference>
<dbReference type="SUPFAM" id="SSF46894">
    <property type="entry name" value="C-terminal effector domain of the bipartite response regulators"/>
    <property type="match status" value="1"/>
</dbReference>
<keyword evidence="3" id="KW-1185">Reference proteome</keyword>
<evidence type="ECO:0000313" key="2">
    <source>
        <dbReference type="EMBL" id="TXC67271.1"/>
    </source>
</evidence>
<reference evidence="2 3" key="1">
    <citation type="submission" date="2019-08" db="EMBL/GenBank/DDBJ databases">
        <authorList>
            <person name="Khan S.A."/>
            <person name="Jeon C.O."/>
            <person name="Jeong S.E."/>
        </authorList>
    </citation>
    <scope>NUCLEOTIDE SEQUENCE [LARGE SCALE GENOMIC DNA]</scope>
    <source>
        <strain evidence="3">IMCC1728</strain>
    </source>
</reference>
<comment type="caution">
    <text evidence="2">The sequence shown here is derived from an EMBL/GenBank/DDBJ whole genome shotgun (WGS) entry which is preliminary data.</text>
</comment>
<organism evidence="2 3">
    <name type="scientific">Piscinibacter aquaticus</name>
    <dbReference type="NCBI Taxonomy" id="392597"/>
    <lineage>
        <taxon>Bacteria</taxon>
        <taxon>Pseudomonadati</taxon>
        <taxon>Pseudomonadota</taxon>
        <taxon>Betaproteobacteria</taxon>
        <taxon>Burkholderiales</taxon>
        <taxon>Sphaerotilaceae</taxon>
        <taxon>Piscinibacter</taxon>
    </lineage>
</organism>
<dbReference type="Proteomes" id="UP000321832">
    <property type="component" value="Unassembled WGS sequence"/>
</dbReference>
<proteinExistence type="predicted"/>
<feature type="region of interest" description="Disordered" evidence="1">
    <location>
        <begin position="223"/>
        <end position="270"/>
    </location>
</feature>
<dbReference type="PANTHER" id="PTHR35807">
    <property type="entry name" value="TRANSCRIPTIONAL REGULATOR REDD-RELATED"/>
    <property type="match status" value="1"/>
</dbReference>